<gene>
    <name evidence="3" type="ORF">TrST_g6714</name>
</gene>
<feature type="region of interest" description="Disordered" evidence="2">
    <location>
        <begin position="41"/>
        <end position="78"/>
    </location>
</feature>
<reference evidence="4" key="1">
    <citation type="journal article" date="2023" name="Commun. Biol.">
        <title>Genome analysis of Parmales, the sister group of diatoms, reveals the evolutionary specialization of diatoms from phago-mixotrophs to photoautotrophs.</title>
        <authorList>
            <person name="Ban H."/>
            <person name="Sato S."/>
            <person name="Yoshikawa S."/>
            <person name="Yamada K."/>
            <person name="Nakamura Y."/>
            <person name="Ichinomiya M."/>
            <person name="Sato N."/>
            <person name="Blanc-Mathieu R."/>
            <person name="Endo H."/>
            <person name="Kuwata A."/>
            <person name="Ogata H."/>
        </authorList>
    </citation>
    <scope>NUCLEOTIDE SEQUENCE [LARGE SCALE GENOMIC DNA]</scope>
    <source>
        <strain evidence="4">NIES 3701</strain>
    </source>
</reference>
<dbReference type="AlphaFoldDB" id="A0A9W7A2G0"/>
<evidence type="ECO:0000313" key="3">
    <source>
        <dbReference type="EMBL" id="GMH61448.1"/>
    </source>
</evidence>
<dbReference type="EMBL" id="BRXY01000071">
    <property type="protein sequence ID" value="GMH61448.1"/>
    <property type="molecule type" value="Genomic_DNA"/>
</dbReference>
<feature type="compositionally biased region" description="Low complexity" evidence="2">
    <location>
        <begin position="103"/>
        <end position="114"/>
    </location>
</feature>
<feature type="region of interest" description="Disordered" evidence="2">
    <location>
        <begin position="266"/>
        <end position="437"/>
    </location>
</feature>
<feature type="coiled-coil region" evidence="1">
    <location>
        <begin position="141"/>
        <end position="213"/>
    </location>
</feature>
<feature type="compositionally biased region" description="Basic residues" evidence="2">
    <location>
        <begin position="425"/>
        <end position="437"/>
    </location>
</feature>
<proteinExistence type="predicted"/>
<sequence>MQAPIVAGSPGKVSKREQLENSLKELQNDISSLSEKLTGNVSLLSDHPATEPMALPAATDRAEGSLPPPPPNANTSVSLSKDIISTILSKTTSPSNVFDSNFSSPTSTPSGSPSRRVVMSSPNVSTIVNENSSTPKIQRVLSEISKQRDKSIEKVKDLQKENIQLRAKLHEMERYKEMCEALERERESLSLSLQSSERIRKQQKDLIKLLQENGGRVSGKGDSSMSMSMNMGVDDGLMSIGGGGGVGGGGESFSFIDLGRDFSTSSFAVSESPSSAKRPPRKKSVMGGASSGRKKSLKPGGSVSISPASSPKARERTLSAPNELTLEPSRSRRPSTASTSSIKSSKSSNPSPKASARKLSLKGSPSTTTTSGRKMSLMPQKTSARKMSLTPQKTSRKLSMLSVKIPSVGGGGISSETKVKTKISTARRHTTVGHKKH</sequence>
<organism evidence="3 4">
    <name type="scientific">Triparma strigata</name>
    <dbReference type="NCBI Taxonomy" id="1606541"/>
    <lineage>
        <taxon>Eukaryota</taxon>
        <taxon>Sar</taxon>
        <taxon>Stramenopiles</taxon>
        <taxon>Ochrophyta</taxon>
        <taxon>Bolidophyceae</taxon>
        <taxon>Parmales</taxon>
        <taxon>Triparmaceae</taxon>
        <taxon>Triparma</taxon>
    </lineage>
</organism>
<dbReference type="Proteomes" id="UP001165085">
    <property type="component" value="Unassembled WGS sequence"/>
</dbReference>
<feature type="compositionally biased region" description="Polar residues" evidence="2">
    <location>
        <begin position="363"/>
        <end position="373"/>
    </location>
</feature>
<protein>
    <submittedName>
        <fullName evidence="3">Uncharacterized protein</fullName>
    </submittedName>
</protein>
<accession>A0A9W7A2G0</accession>
<evidence type="ECO:0000256" key="1">
    <source>
        <dbReference type="SAM" id="Coils"/>
    </source>
</evidence>
<comment type="caution">
    <text evidence="3">The sequence shown here is derived from an EMBL/GenBank/DDBJ whole genome shotgun (WGS) entry which is preliminary data.</text>
</comment>
<feature type="compositionally biased region" description="Low complexity" evidence="2">
    <location>
        <begin position="334"/>
        <end position="354"/>
    </location>
</feature>
<feature type="compositionally biased region" description="Low complexity" evidence="2">
    <location>
        <begin position="266"/>
        <end position="275"/>
    </location>
</feature>
<evidence type="ECO:0000256" key="2">
    <source>
        <dbReference type="SAM" id="MobiDB-lite"/>
    </source>
</evidence>
<keyword evidence="4" id="KW-1185">Reference proteome</keyword>
<evidence type="ECO:0000313" key="4">
    <source>
        <dbReference type="Proteomes" id="UP001165085"/>
    </source>
</evidence>
<keyword evidence="1" id="KW-0175">Coiled coil</keyword>
<feature type="region of interest" description="Disordered" evidence="2">
    <location>
        <begin position="94"/>
        <end position="118"/>
    </location>
</feature>
<dbReference type="OrthoDB" id="10485178at2759"/>
<name>A0A9W7A2G0_9STRA</name>